<name>A0ACB8UUD2_9EURO</name>
<accession>A0ACB8UUD2</accession>
<reference evidence="1" key="1">
    <citation type="journal article" date="2022" name="bioRxiv">
        <title>Population genetic analysis of Ophidiomyces ophidiicola, the causative agent of snake fungal disease, indicates recent introductions to the USA.</title>
        <authorList>
            <person name="Ladner J.T."/>
            <person name="Palmer J.M."/>
            <person name="Ettinger C.L."/>
            <person name="Stajich J.E."/>
            <person name="Farrell T.M."/>
            <person name="Glorioso B.M."/>
            <person name="Lawson B."/>
            <person name="Price S.J."/>
            <person name="Stengle A.G."/>
            <person name="Grear D.A."/>
            <person name="Lorch J.M."/>
        </authorList>
    </citation>
    <scope>NUCLEOTIDE SEQUENCE</scope>
    <source>
        <strain evidence="1">NWHC 24266-5</strain>
    </source>
</reference>
<dbReference type="EMBL" id="JALBCA010000060">
    <property type="protein sequence ID" value="KAI2385315.1"/>
    <property type="molecule type" value="Genomic_DNA"/>
</dbReference>
<comment type="caution">
    <text evidence="1">The sequence shown here is derived from an EMBL/GenBank/DDBJ whole genome shotgun (WGS) entry which is preliminary data.</text>
</comment>
<protein>
    <submittedName>
        <fullName evidence="1">Uncharacterized protein</fullName>
    </submittedName>
</protein>
<proteinExistence type="predicted"/>
<sequence>MLLTLKPSSLNRPTNESVPQASSPSLRNLPSAASTPRSSKPSSLYMNRHEQMAPTSAPHDHPADSAHRSLPPPMTMTLPAMAQVPSTVAQLPSSQWQNSEECVRLWFLTKAEEDRRRQEEERTQQESLKLDQRKVEQSMLRDSLQAGVPPYMVPFIFTGLGGGSLQWAQQYISQMSAGLGQPPSHGQSQQYSQVIPAQQQQPRQEYNQLPPQPRPSSQPLPAQPLPQQSLAQTQQSNLEVPRDNRMIPPNPYAASRSVPAVTRPPVQQTPPSPAQSPYTRISPPDHSATVSAAPFSQPTAPLSRINSVEMHVQNPPVTSGARVPSGTSSRTSQQAGSVKQEAQQAQSSPLYFHHWVPPSNPNTPSGKSPNISPNTGHPASHLRSEYQNSPKKRKSQTTHQQVPPPPSHLSDAGSTDPSPARSQQQGRRSLGNSRQRNGSLSQNGTDTPAPQPDTARSSGQMNVSSLVSNDERTTSQSSHRDEPNSATSDHNQHGQFMILGRYRTNRNSSENSVATNTSAGNDASSHRLEEDPRKHSAGSQGGSHSTHVPYTNGYHHPNDVSSNISFDSTNKLSHSDPRLVDMVQQS</sequence>
<evidence type="ECO:0000313" key="1">
    <source>
        <dbReference type="EMBL" id="KAI2385315.1"/>
    </source>
</evidence>
<organism evidence="1">
    <name type="scientific">Ophidiomyces ophidiicola</name>
    <dbReference type="NCBI Taxonomy" id="1387563"/>
    <lineage>
        <taxon>Eukaryota</taxon>
        <taxon>Fungi</taxon>
        <taxon>Dikarya</taxon>
        <taxon>Ascomycota</taxon>
        <taxon>Pezizomycotina</taxon>
        <taxon>Eurotiomycetes</taxon>
        <taxon>Eurotiomycetidae</taxon>
        <taxon>Onygenales</taxon>
        <taxon>Onygenaceae</taxon>
        <taxon>Ophidiomyces</taxon>
    </lineage>
</organism>
<gene>
    <name evidence="1" type="ORF">LOY88_004161</name>
</gene>